<feature type="transmembrane region" description="Helical" evidence="6">
    <location>
        <begin position="88"/>
        <end position="109"/>
    </location>
</feature>
<evidence type="ECO:0000313" key="7">
    <source>
        <dbReference type="EMBL" id="MDT0630649.1"/>
    </source>
</evidence>
<keyword evidence="2" id="KW-1003">Cell membrane</keyword>
<dbReference type="InterPro" id="IPR050833">
    <property type="entry name" value="Poly_Biosynth_Transport"/>
</dbReference>
<gene>
    <name evidence="7" type="ORF">RM540_02720</name>
</gene>
<feature type="transmembrane region" description="Helical" evidence="6">
    <location>
        <begin position="310"/>
        <end position="336"/>
    </location>
</feature>
<comment type="subcellular location">
    <subcellularLocation>
        <location evidence="1">Cell membrane</location>
        <topology evidence="1">Multi-pass membrane protein</topology>
    </subcellularLocation>
</comment>
<comment type="caution">
    <text evidence="7">The sequence shown here is derived from an EMBL/GenBank/DDBJ whole genome shotgun (WGS) entry which is preliminary data.</text>
</comment>
<dbReference type="Pfam" id="PF13440">
    <property type="entry name" value="Polysacc_synt_3"/>
    <property type="match status" value="1"/>
</dbReference>
<evidence type="ECO:0000313" key="8">
    <source>
        <dbReference type="Proteomes" id="UP001267426"/>
    </source>
</evidence>
<sequence>MTPRLRRLRAQVAGRPLLGPALTLAGGAAAAQALAFAARPALTRLFTPEAFGVLTVVTTVLAVASTVASGGYRAAILLPRGGADRASVVALALACALGATGAAAFGVWAAPWLGLASGATALALAWLPPALLSVEASGAAETWLTGRGRFRAVSATRFAQSAVTVGVQLAVGLTVARATDGAAVGLVGGVAAGFAAGTVVSWSWLALADGRLWEGVTRARVVALARRYARFPAFSAPAALLNVLATRVPVFALVAFYGEAVVGQFGVAFGTLVLPLGLVAGSVGQAFFPRAADARWTGGLPALTRAAARGLWGVCAYPALAALVAGPTLFAFVFGAEWAEAGRYAQRIAPWVLLASVAPPLTSVFDVLERQRDELAISAVMFAVQATVLVWAGRTLAPLDAVLAAGVAGAALRALHLAWIFRAAGVPLGGAAADAARALGRALPFAAAVALADALGAGGAVVFAVAAVAGVGALAWEARRGGMAGRADAPDPL</sequence>
<dbReference type="RefSeq" id="WP_311661899.1">
    <property type="nucleotide sequence ID" value="NZ_JAVRHT010000003.1"/>
</dbReference>
<feature type="transmembrane region" description="Helical" evidence="6">
    <location>
        <begin position="375"/>
        <end position="393"/>
    </location>
</feature>
<reference evidence="7 8" key="1">
    <citation type="submission" date="2023-09" db="EMBL/GenBank/DDBJ databases">
        <authorList>
            <person name="Rey-Velasco X."/>
        </authorList>
    </citation>
    <scope>NUCLEOTIDE SEQUENCE [LARGE SCALE GENOMIC DNA]</scope>
    <source>
        <strain evidence="7 8">F394</strain>
    </source>
</reference>
<organism evidence="7 8">
    <name type="scientific">Rubrivirga litoralis</name>
    <dbReference type="NCBI Taxonomy" id="3075598"/>
    <lineage>
        <taxon>Bacteria</taxon>
        <taxon>Pseudomonadati</taxon>
        <taxon>Rhodothermota</taxon>
        <taxon>Rhodothermia</taxon>
        <taxon>Rhodothermales</taxon>
        <taxon>Rubricoccaceae</taxon>
        <taxon>Rubrivirga</taxon>
    </lineage>
</organism>
<feature type="transmembrane region" description="Helical" evidence="6">
    <location>
        <begin position="182"/>
        <end position="207"/>
    </location>
</feature>
<evidence type="ECO:0000256" key="2">
    <source>
        <dbReference type="ARBA" id="ARBA00022475"/>
    </source>
</evidence>
<keyword evidence="4 6" id="KW-1133">Transmembrane helix</keyword>
<feature type="transmembrane region" description="Helical" evidence="6">
    <location>
        <begin position="454"/>
        <end position="476"/>
    </location>
</feature>
<evidence type="ECO:0000256" key="3">
    <source>
        <dbReference type="ARBA" id="ARBA00022692"/>
    </source>
</evidence>
<feature type="transmembrane region" description="Helical" evidence="6">
    <location>
        <begin position="348"/>
        <end position="368"/>
    </location>
</feature>
<dbReference type="PANTHER" id="PTHR30250:SF28">
    <property type="entry name" value="POLYSACCHARIDE BIOSYNTHESIS PROTEIN"/>
    <property type="match status" value="1"/>
</dbReference>
<dbReference type="EMBL" id="JAVRHT010000003">
    <property type="protein sequence ID" value="MDT0630649.1"/>
    <property type="molecule type" value="Genomic_DNA"/>
</dbReference>
<feature type="transmembrane region" description="Helical" evidence="6">
    <location>
        <begin position="265"/>
        <end position="289"/>
    </location>
</feature>
<dbReference type="PANTHER" id="PTHR30250">
    <property type="entry name" value="PST FAMILY PREDICTED COLANIC ACID TRANSPORTER"/>
    <property type="match status" value="1"/>
</dbReference>
<dbReference type="Proteomes" id="UP001267426">
    <property type="component" value="Unassembled WGS sequence"/>
</dbReference>
<feature type="transmembrane region" description="Helical" evidence="6">
    <location>
        <begin position="155"/>
        <end position="176"/>
    </location>
</feature>
<evidence type="ECO:0000256" key="6">
    <source>
        <dbReference type="SAM" id="Phobius"/>
    </source>
</evidence>
<name>A0ABU3BMY1_9BACT</name>
<feature type="transmembrane region" description="Helical" evidence="6">
    <location>
        <begin position="53"/>
        <end position="76"/>
    </location>
</feature>
<evidence type="ECO:0000256" key="1">
    <source>
        <dbReference type="ARBA" id="ARBA00004651"/>
    </source>
</evidence>
<proteinExistence type="predicted"/>
<feature type="transmembrane region" description="Helical" evidence="6">
    <location>
        <begin position="228"/>
        <end position="245"/>
    </location>
</feature>
<evidence type="ECO:0000256" key="4">
    <source>
        <dbReference type="ARBA" id="ARBA00022989"/>
    </source>
</evidence>
<protein>
    <submittedName>
        <fullName evidence="7">Lipopolysaccharide biosynthesis protein</fullName>
    </submittedName>
</protein>
<keyword evidence="8" id="KW-1185">Reference proteome</keyword>
<keyword evidence="3 6" id="KW-0812">Transmembrane</keyword>
<feature type="transmembrane region" description="Helical" evidence="6">
    <location>
        <begin position="115"/>
        <end position="134"/>
    </location>
</feature>
<accession>A0ABU3BMY1</accession>
<keyword evidence="5 6" id="KW-0472">Membrane</keyword>
<evidence type="ECO:0000256" key="5">
    <source>
        <dbReference type="ARBA" id="ARBA00023136"/>
    </source>
</evidence>